<name>A0A2W5NV34_9SPHN</name>
<keyword evidence="3" id="KW-1003">Cell membrane</keyword>
<evidence type="ECO:0000256" key="7">
    <source>
        <dbReference type="SAM" id="Phobius"/>
    </source>
</evidence>
<feature type="transmembrane region" description="Helical" evidence="7">
    <location>
        <begin position="85"/>
        <end position="105"/>
    </location>
</feature>
<keyword evidence="6 7" id="KW-0472">Membrane</keyword>
<dbReference type="InterPro" id="IPR051907">
    <property type="entry name" value="DoxX-like_oxidoreductase"/>
</dbReference>
<dbReference type="GO" id="GO:0005886">
    <property type="term" value="C:plasma membrane"/>
    <property type="evidence" value="ECO:0007669"/>
    <property type="project" value="UniProtKB-SubCell"/>
</dbReference>
<evidence type="ECO:0000256" key="6">
    <source>
        <dbReference type="ARBA" id="ARBA00023136"/>
    </source>
</evidence>
<dbReference type="AlphaFoldDB" id="A0A2W5NV34"/>
<dbReference type="PANTHER" id="PTHR33452:SF1">
    <property type="entry name" value="INNER MEMBRANE PROTEIN YPHA-RELATED"/>
    <property type="match status" value="1"/>
</dbReference>
<comment type="similarity">
    <text evidence="2">Belongs to the DoxX family.</text>
</comment>
<gene>
    <name evidence="8" type="ORF">DI555_07780</name>
</gene>
<evidence type="ECO:0000256" key="5">
    <source>
        <dbReference type="ARBA" id="ARBA00022989"/>
    </source>
</evidence>
<feature type="transmembrane region" description="Helical" evidence="7">
    <location>
        <begin position="20"/>
        <end position="38"/>
    </location>
</feature>
<keyword evidence="4 7" id="KW-0812">Transmembrane</keyword>
<feature type="transmembrane region" description="Helical" evidence="7">
    <location>
        <begin position="58"/>
        <end position="78"/>
    </location>
</feature>
<evidence type="ECO:0000256" key="1">
    <source>
        <dbReference type="ARBA" id="ARBA00004651"/>
    </source>
</evidence>
<proteinExistence type="inferred from homology"/>
<dbReference type="PANTHER" id="PTHR33452">
    <property type="entry name" value="OXIDOREDUCTASE CATD-RELATED"/>
    <property type="match status" value="1"/>
</dbReference>
<dbReference type="EMBL" id="QFPX01000005">
    <property type="protein sequence ID" value="PZQ55899.1"/>
    <property type="molecule type" value="Genomic_DNA"/>
</dbReference>
<evidence type="ECO:0000256" key="3">
    <source>
        <dbReference type="ARBA" id="ARBA00022475"/>
    </source>
</evidence>
<evidence type="ECO:0000313" key="8">
    <source>
        <dbReference type="EMBL" id="PZQ55899.1"/>
    </source>
</evidence>
<feature type="transmembrane region" description="Helical" evidence="7">
    <location>
        <begin position="111"/>
        <end position="131"/>
    </location>
</feature>
<evidence type="ECO:0000256" key="2">
    <source>
        <dbReference type="ARBA" id="ARBA00006679"/>
    </source>
</evidence>
<dbReference type="InterPro" id="IPR032808">
    <property type="entry name" value="DoxX"/>
</dbReference>
<evidence type="ECO:0000313" key="9">
    <source>
        <dbReference type="Proteomes" id="UP000249082"/>
    </source>
</evidence>
<sequence>MNTATAKLTPAASSEGIIRFLPLVGRILIAAIFILSGLSKLSDPAGTMAYIASVGLPLPAVALAGAVAVEVIGGALLISGYRLRTVAAALALFSLVTAVFFHAQLGDQNQFIHFFKNVAMAGGLLQIVAFCKGRD</sequence>
<organism evidence="8 9">
    <name type="scientific">Novosphingobium pentaromativorans</name>
    <dbReference type="NCBI Taxonomy" id="205844"/>
    <lineage>
        <taxon>Bacteria</taxon>
        <taxon>Pseudomonadati</taxon>
        <taxon>Pseudomonadota</taxon>
        <taxon>Alphaproteobacteria</taxon>
        <taxon>Sphingomonadales</taxon>
        <taxon>Sphingomonadaceae</taxon>
        <taxon>Novosphingobium</taxon>
    </lineage>
</organism>
<protein>
    <submittedName>
        <fullName evidence="8">DoxX family protein</fullName>
    </submittedName>
</protein>
<comment type="subcellular location">
    <subcellularLocation>
        <location evidence="1">Cell membrane</location>
        <topology evidence="1">Multi-pass membrane protein</topology>
    </subcellularLocation>
</comment>
<reference evidence="8 9" key="1">
    <citation type="submission" date="2017-08" db="EMBL/GenBank/DDBJ databases">
        <title>Infants hospitalized years apart are colonized by the same room-sourced microbial strains.</title>
        <authorList>
            <person name="Brooks B."/>
            <person name="Olm M.R."/>
            <person name="Firek B.A."/>
            <person name="Baker R."/>
            <person name="Thomas B.C."/>
            <person name="Morowitz M.J."/>
            <person name="Banfield J.F."/>
        </authorList>
    </citation>
    <scope>NUCLEOTIDE SEQUENCE [LARGE SCALE GENOMIC DNA]</scope>
    <source>
        <strain evidence="8">S2_005_002_R2_33</strain>
    </source>
</reference>
<dbReference type="Pfam" id="PF07681">
    <property type="entry name" value="DoxX"/>
    <property type="match status" value="1"/>
</dbReference>
<evidence type="ECO:0000256" key="4">
    <source>
        <dbReference type="ARBA" id="ARBA00022692"/>
    </source>
</evidence>
<keyword evidence="5 7" id="KW-1133">Transmembrane helix</keyword>
<comment type="caution">
    <text evidence="8">The sequence shown here is derived from an EMBL/GenBank/DDBJ whole genome shotgun (WGS) entry which is preliminary data.</text>
</comment>
<accession>A0A2W5NV34</accession>
<dbReference type="Proteomes" id="UP000249082">
    <property type="component" value="Unassembled WGS sequence"/>
</dbReference>